<evidence type="ECO:0000259" key="1">
    <source>
        <dbReference type="Pfam" id="PF13843"/>
    </source>
</evidence>
<dbReference type="InterPro" id="IPR029526">
    <property type="entry name" value="PGBD"/>
</dbReference>
<feature type="domain" description="PiggyBac transposable element-derived protein" evidence="1">
    <location>
        <begin position="6"/>
        <end position="296"/>
    </location>
</feature>
<dbReference type="Pfam" id="PF13843">
    <property type="entry name" value="DDE_Tnp_1_7"/>
    <property type="match status" value="1"/>
</dbReference>
<dbReference type="EMBL" id="GECU01006534">
    <property type="protein sequence ID" value="JAT01173.1"/>
    <property type="molecule type" value="Transcribed_RNA"/>
</dbReference>
<protein>
    <recommendedName>
        <fullName evidence="1">PiggyBac transposable element-derived protein domain-containing protein</fullName>
    </recommendedName>
</protein>
<dbReference type="AlphaFoldDB" id="A0A1B6JPZ5"/>
<name>A0A1B6JPZ5_9HEMI</name>
<feature type="non-terminal residue" evidence="2">
    <location>
        <position position="1"/>
    </location>
</feature>
<reference evidence="2" key="1">
    <citation type="submission" date="2015-11" db="EMBL/GenBank/DDBJ databases">
        <title>De novo transcriptome assembly of four potential Pierce s Disease insect vectors from Arizona vineyards.</title>
        <authorList>
            <person name="Tassone E.E."/>
        </authorList>
    </citation>
    <scope>NUCLEOTIDE SEQUENCE</scope>
</reference>
<proteinExistence type="predicted"/>
<evidence type="ECO:0000313" key="2">
    <source>
        <dbReference type="EMBL" id="JAT01173.1"/>
    </source>
</evidence>
<dbReference type="PANTHER" id="PTHR47272:SF2">
    <property type="entry name" value="PIGGYBAC TRANSPOSABLE ELEMENT-DERIVED PROTEIN 3-LIKE"/>
    <property type="match status" value="1"/>
</dbReference>
<gene>
    <name evidence="2" type="ORF">g.5011</name>
</gene>
<organism evidence="2">
    <name type="scientific">Homalodisca liturata</name>
    <dbReference type="NCBI Taxonomy" id="320908"/>
    <lineage>
        <taxon>Eukaryota</taxon>
        <taxon>Metazoa</taxon>
        <taxon>Ecdysozoa</taxon>
        <taxon>Arthropoda</taxon>
        <taxon>Hexapoda</taxon>
        <taxon>Insecta</taxon>
        <taxon>Pterygota</taxon>
        <taxon>Neoptera</taxon>
        <taxon>Paraneoptera</taxon>
        <taxon>Hemiptera</taxon>
        <taxon>Auchenorrhyncha</taxon>
        <taxon>Membracoidea</taxon>
        <taxon>Cicadellidae</taxon>
        <taxon>Cicadellinae</taxon>
        <taxon>Proconiini</taxon>
        <taxon>Homalodisca</taxon>
    </lineage>
</organism>
<dbReference type="PANTHER" id="PTHR47272">
    <property type="entry name" value="DDE_TNP_1_7 DOMAIN-CONTAINING PROTEIN"/>
    <property type="match status" value="1"/>
</dbReference>
<sequence length="296" mass="33776">DLMKTGKELRVTKEQIKIFIGISMLMSTLGYPRIRLYWDQAFKIPLISKAMTRDRFFMIRSAIHVVNDTDVTAENKANDKLWKVRPVIDKFRETVLKIPRQKEASIDEQMIPFTGHVVFRQFVPRKPNPTGLKNYVLSSKNGLILDFEVYQGKVTTRLPAEINAQLRLGTGGRAVMRLSETCLPGTNLYFDRYFTGLALLEALRAKGISGTGTTMKNRLPNINFKSDAELSAEGRGSCDIKIRDDEKVLALKWVDNKVITLASTRHGAEPFTPARRYSRADREYIQIQMPEIVSQY</sequence>
<accession>A0A1B6JPZ5</accession>
<feature type="non-terminal residue" evidence="2">
    <location>
        <position position="296"/>
    </location>
</feature>